<dbReference type="EMBL" id="AOLN01000012">
    <property type="protein sequence ID" value="ELZ94484.1"/>
    <property type="molecule type" value="Genomic_DNA"/>
</dbReference>
<reference evidence="1 2" key="1">
    <citation type="journal article" date="2014" name="PLoS Genet.">
        <title>Phylogenetically driven sequencing of extremely halophilic archaea reveals strategies for static and dynamic osmo-response.</title>
        <authorList>
            <person name="Becker E.A."/>
            <person name="Seitzer P.M."/>
            <person name="Tritt A."/>
            <person name="Larsen D."/>
            <person name="Krusor M."/>
            <person name="Yao A.I."/>
            <person name="Wu D."/>
            <person name="Madern D."/>
            <person name="Eisen J.A."/>
            <person name="Darling A.E."/>
            <person name="Facciotti M.T."/>
        </authorList>
    </citation>
    <scope>NUCLEOTIDE SEQUENCE [LARGE SCALE GENOMIC DNA]</scope>
    <source>
        <strain evidence="1 2">ATCC BAA-1512</strain>
    </source>
</reference>
<dbReference type="STRING" id="662479.C440_09908"/>
<dbReference type="AlphaFoldDB" id="M0IGB6"/>
<gene>
    <name evidence="1" type="ORF">C440_09908</name>
</gene>
<dbReference type="Proteomes" id="UP000011550">
    <property type="component" value="Unassembled WGS sequence"/>
</dbReference>
<protein>
    <submittedName>
        <fullName evidence="1">Uncharacterized protein</fullName>
    </submittedName>
</protein>
<sequence length="62" mass="6791">MAITNQVFFMTWNGTENMSHCTSCSEVLVEVEKSDTSAKFSDATVWECTMCGAILGVTQYGV</sequence>
<accession>M0IGB6</accession>
<comment type="caution">
    <text evidence="1">The sequence shown here is derived from an EMBL/GenBank/DDBJ whole genome shotgun (WGS) entry which is preliminary data.</text>
</comment>
<organism evidence="1 2">
    <name type="scientific">Haloferax mucosum ATCC BAA-1512</name>
    <dbReference type="NCBI Taxonomy" id="662479"/>
    <lineage>
        <taxon>Archaea</taxon>
        <taxon>Methanobacteriati</taxon>
        <taxon>Methanobacteriota</taxon>
        <taxon>Stenosarchaea group</taxon>
        <taxon>Halobacteria</taxon>
        <taxon>Halobacteriales</taxon>
        <taxon>Haloferacaceae</taxon>
        <taxon>Haloferax</taxon>
    </lineage>
</organism>
<proteinExistence type="predicted"/>
<keyword evidence="2" id="KW-1185">Reference proteome</keyword>
<evidence type="ECO:0000313" key="1">
    <source>
        <dbReference type="EMBL" id="ELZ94484.1"/>
    </source>
</evidence>
<name>M0IGB6_9EURY</name>
<evidence type="ECO:0000313" key="2">
    <source>
        <dbReference type="Proteomes" id="UP000011550"/>
    </source>
</evidence>